<organism evidence="3">
    <name type="scientific">Schistocephalus solidus</name>
    <name type="common">Tapeworm</name>
    <dbReference type="NCBI Taxonomy" id="70667"/>
    <lineage>
        <taxon>Eukaryota</taxon>
        <taxon>Metazoa</taxon>
        <taxon>Spiralia</taxon>
        <taxon>Lophotrochozoa</taxon>
        <taxon>Platyhelminthes</taxon>
        <taxon>Cestoda</taxon>
        <taxon>Eucestoda</taxon>
        <taxon>Diphyllobothriidea</taxon>
        <taxon>Diphyllobothriidae</taxon>
        <taxon>Schistocephalus</taxon>
    </lineage>
</organism>
<dbReference type="WBParaSite" id="SSLN_0001397801-mRNA-1">
    <property type="protein sequence ID" value="SSLN_0001397801-mRNA-1"/>
    <property type="gene ID" value="SSLN_0001397801"/>
</dbReference>
<keyword evidence="2" id="KW-1185">Reference proteome</keyword>
<name>A0A183TAH2_SCHSO</name>
<evidence type="ECO:0000313" key="3">
    <source>
        <dbReference type="WBParaSite" id="SSLN_0001397801-mRNA-1"/>
    </source>
</evidence>
<dbReference type="EMBL" id="UYSU01038113">
    <property type="protein sequence ID" value="VDL99855.1"/>
    <property type="molecule type" value="Genomic_DNA"/>
</dbReference>
<sequence>MVTACQESSLRCLLESVIGSPVPPTASAGAADFGLQRCVGGGSIGRPPYAILCASTSAAIFPLIFPSCANHSTSLPHRRHRPQSPKLLATAPGWDKVNIPVFIAGNDRKQKAEEFKACDAATAAPLPRPPVGLQG</sequence>
<accession>A0A183TAH2</accession>
<evidence type="ECO:0000313" key="1">
    <source>
        <dbReference type="EMBL" id="VDL99855.1"/>
    </source>
</evidence>
<reference evidence="1 2" key="2">
    <citation type="submission" date="2018-11" db="EMBL/GenBank/DDBJ databases">
        <authorList>
            <consortium name="Pathogen Informatics"/>
        </authorList>
    </citation>
    <scope>NUCLEOTIDE SEQUENCE [LARGE SCALE GENOMIC DNA]</scope>
    <source>
        <strain evidence="1 2">NST_G2</strain>
    </source>
</reference>
<reference evidence="3" key="1">
    <citation type="submission" date="2016-06" db="UniProtKB">
        <authorList>
            <consortium name="WormBaseParasite"/>
        </authorList>
    </citation>
    <scope>IDENTIFICATION</scope>
</reference>
<dbReference type="AlphaFoldDB" id="A0A183TAH2"/>
<dbReference type="Proteomes" id="UP000275846">
    <property type="component" value="Unassembled WGS sequence"/>
</dbReference>
<gene>
    <name evidence="1" type="ORF">SSLN_LOCUS13470</name>
</gene>
<protein>
    <submittedName>
        <fullName evidence="1 3">Uncharacterized protein</fullName>
    </submittedName>
</protein>
<proteinExistence type="predicted"/>
<evidence type="ECO:0000313" key="2">
    <source>
        <dbReference type="Proteomes" id="UP000275846"/>
    </source>
</evidence>